<dbReference type="Pfam" id="PF13488">
    <property type="entry name" value="Gly-zipper_Omp"/>
    <property type="match status" value="1"/>
</dbReference>
<dbReference type="OrthoDB" id="9847593at2"/>
<evidence type="ECO:0000313" key="2">
    <source>
        <dbReference type="EMBL" id="TWI80424.1"/>
    </source>
</evidence>
<dbReference type="RefSeq" id="WP_144887337.1">
    <property type="nucleotide sequence ID" value="NZ_VLLE01000005.1"/>
</dbReference>
<comment type="caution">
    <text evidence="2">The sequence shown here is derived from an EMBL/GenBank/DDBJ whole genome shotgun (WGS) entry which is preliminary data.</text>
</comment>
<evidence type="ECO:0000313" key="3">
    <source>
        <dbReference type="Proteomes" id="UP000316167"/>
    </source>
</evidence>
<dbReference type="Proteomes" id="UP000316167">
    <property type="component" value="Unassembled WGS sequence"/>
</dbReference>
<organism evidence="2 3">
    <name type="scientific">Lacibacter cauensis</name>
    <dbReference type="NCBI Taxonomy" id="510947"/>
    <lineage>
        <taxon>Bacteria</taxon>
        <taxon>Pseudomonadati</taxon>
        <taxon>Bacteroidota</taxon>
        <taxon>Chitinophagia</taxon>
        <taxon>Chitinophagales</taxon>
        <taxon>Chitinophagaceae</taxon>
        <taxon>Lacibacter</taxon>
    </lineage>
</organism>
<accession>A0A562SHI2</accession>
<protein>
    <submittedName>
        <fullName evidence="2">Outer membrane protein with glycine zipper</fullName>
    </submittedName>
</protein>
<sequence>MKQLFTILSAMVIMAACKPKAETDQTKVLSAVDSAEFAAFQEWKEQQEAKKNAETKTVYVVQKQATSTSNNTTTRKKWSNATKGAVIGGVGGAIVGGVVSKRNRAAGAVIGGVVGGGAGYGIGKTYDNKQNNQ</sequence>
<dbReference type="InterPro" id="IPR039567">
    <property type="entry name" value="Gly-zipper"/>
</dbReference>
<name>A0A562SHI2_9BACT</name>
<dbReference type="EMBL" id="VLLE01000005">
    <property type="protein sequence ID" value="TWI80424.1"/>
    <property type="molecule type" value="Genomic_DNA"/>
</dbReference>
<feature type="domain" description="Glycine zipper" evidence="1">
    <location>
        <begin position="84"/>
        <end position="130"/>
    </location>
</feature>
<dbReference type="AlphaFoldDB" id="A0A562SHI2"/>
<evidence type="ECO:0000259" key="1">
    <source>
        <dbReference type="Pfam" id="PF13488"/>
    </source>
</evidence>
<gene>
    <name evidence="2" type="ORF">IQ13_3101</name>
</gene>
<keyword evidence="3" id="KW-1185">Reference proteome</keyword>
<reference evidence="2 3" key="1">
    <citation type="journal article" date="2015" name="Stand. Genomic Sci.">
        <title>Genomic Encyclopedia of Bacterial and Archaeal Type Strains, Phase III: the genomes of soil and plant-associated and newly described type strains.</title>
        <authorList>
            <person name="Whitman W.B."/>
            <person name="Woyke T."/>
            <person name="Klenk H.P."/>
            <person name="Zhou Y."/>
            <person name="Lilburn T.G."/>
            <person name="Beck B.J."/>
            <person name="De Vos P."/>
            <person name="Vandamme P."/>
            <person name="Eisen J.A."/>
            <person name="Garrity G."/>
            <person name="Hugenholtz P."/>
            <person name="Kyrpides N.C."/>
        </authorList>
    </citation>
    <scope>NUCLEOTIDE SEQUENCE [LARGE SCALE GENOMIC DNA]</scope>
    <source>
        <strain evidence="2 3">CGMCC 1.7271</strain>
    </source>
</reference>
<proteinExistence type="predicted"/>
<dbReference type="PROSITE" id="PS51257">
    <property type="entry name" value="PROKAR_LIPOPROTEIN"/>
    <property type="match status" value="1"/>
</dbReference>